<evidence type="ECO:0008006" key="3">
    <source>
        <dbReference type="Google" id="ProtNLM"/>
    </source>
</evidence>
<dbReference type="RefSeq" id="WP_379691401.1">
    <property type="nucleotide sequence ID" value="NZ_JBHMFB010000004.1"/>
</dbReference>
<dbReference type="InterPro" id="IPR011990">
    <property type="entry name" value="TPR-like_helical_dom_sf"/>
</dbReference>
<accession>A0ABV5GBB9</accession>
<protein>
    <recommendedName>
        <fullName evidence="3">Tetratricopeptide repeat protein</fullName>
    </recommendedName>
</protein>
<proteinExistence type="predicted"/>
<gene>
    <name evidence="1" type="ORF">ACFFUU_02270</name>
</gene>
<sequence length="220" mass="25325">RTSNSTQQRLPAMPPIGLGTAGSRGTLAVTLRKHLKMTRFFYLFIIISISSFAQQKANEDELAYREIQTLERAITIADLENNQNESDVARNEFSKETLRKIRLEILRISDAIIEYFPKSEYLYETLFEKAITEELLGDIDAAEKSYKKVVSFDTAKTDLKNVSLKNLARISIQKKKYKQALNYLEQLKNFKISHGCGNGEDAYKEILDEMYKQCYEGLKK</sequence>
<comment type="caution">
    <text evidence="1">The sequence shown here is derived from an EMBL/GenBank/DDBJ whole genome shotgun (WGS) entry which is preliminary data.</text>
</comment>
<organism evidence="1 2">
    <name type="scientific">Flavobacterium paronense</name>
    <dbReference type="NCBI Taxonomy" id="1392775"/>
    <lineage>
        <taxon>Bacteria</taxon>
        <taxon>Pseudomonadati</taxon>
        <taxon>Bacteroidota</taxon>
        <taxon>Flavobacteriia</taxon>
        <taxon>Flavobacteriales</taxon>
        <taxon>Flavobacteriaceae</taxon>
        <taxon>Flavobacterium</taxon>
    </lineage>
</organism>
<dbReference type="Proteomes" id="UP001589576">
    <property type="component" value="Unassembled WGS sequence"/>
</dbReference>
<dbReference type="SUPFAM" id="SSF48452">
    <property type="entry name" value="TPR-like"/>
    <property type="match status" value="1"/>
</dbReference>
<reference evidence="1 2" key="1">
    <citation type="submission" date="2024-09" db="EMBL/GenBank/DDBJ databases">
        <authorList>
            <person name="Sun Q."/>
            <person name="Mori K."/>
        </authorList>
    </citation>
    <scope>NUCLEOTIDE SEQUENCE [LARGE SCALE GENOMIC DNA]</scope>
    <source>
        <strain evidence="1 2">CECT 8460</strain>
    </source>
</reference>
<evidence type="ECO:0000313" key="2">
    <source>
        <dbReference type="Proteomes" id="UP001589576"/>
    </source>
</evidence>
<dbReference type="Gene3D" id="1.25.40.10">
    <property type="entry name" value="Tetratricopeptide repeat domain"/>
    <property type="match status" value="1"/>
</dbReference>
<feature type="non-terminal residue" evidence="1">
    <location>
        <position position="1"/>
    </location>
</feature>
<keyword evidence="2" id="KW-1185">Reference proteome</keyword>
<evidence type="ECO:0000313" key="1">
    <source>
        <dbReference type="EMBL" id="MFB9088419.1"/>
    </source>
</evidence>
<name>A0ABV5GBB9_9FLAO</name>
<dbReference type="EMBL" id="JBHMFB010000004">
    <property type="protein sequence ID" value="MFB9088419.1"/>
    <property type="molecule type" value="Genomic_DNA"/>
</dbReference>